<feature type="transmembrane region" description="Helical" evidence="1">
    <location>
        <begin position="159"/>
        <end position="178"/>
    </location>
</feature>
<protein>
    <recommendedName>
        <fullName evidence="4">MFS transporter</fullName>
    </recommendedName>
</protein>
<name>A0AAX4NGR2_9ARCH</name>
<dbReference type="Gene3D" id="1.20.1250.20">
    <property type="entry name" value="MFS general substrate transporter like domains"/>
    <property type="match status" value="1"/>
</dbReference>
<organism evidence="2 3">
    <name type="scientific">Oxyplasma meridianum</name>
    <dbReference type="NCBI Taxonomy" id="3073602"/>
    <lineage>
        <taxon>Archaea</taxon>
        <taxon>Methanobacteriati</taxon>
        <taxon>Thermoplasmatota</taxon>
        <taxon>Thermoplasmata</taxon>
        <taxon>Thermoplasmatales</taxon>
        <taxon>Thermoplasmataceae</taxon>
        <taxon>Oxyplasma</taxon>
    </lineage>
</organism>
<keyword evidence="1" id="KW-0812">Transmembrane</keyword>
<feature type="transmembrane region" description="Helical" evidence="1">
    <location>
        <begin position="133"/>
        <end position="153"/>
    </location>
</feature>
<dbReference type="RefSeq" id="WP_393970786.1">
    <property type="nucleotide sequence ID" value="NZ_CP133772.1"/>
</dbReference>
<feature type="transmembrane region" description="Helical" evidence="1">
    <location>
        <begin position="308"/>
        <end position="326"/>
    </location>
</feature>
<dbReference type="KEGG" id="omr:OXIME_001019"/>
<keyword evidence="1" id="KW-0472">Membrane</keyword>
<keyword evidence="3" id="KW-1185">Reference proteome</keyword>
<accession>A0AAX4NGR2</accession>
<keyword evidence="1" id="KW-1133">Transmembrane helix</keyword>
<evidence type="ECO:0000313" key="2">
    <source>
        <dbReference type="EMBL" id="WYY00449.1"/>
    </source>
</evidence>
<evidence type="ECO:0008006" key="4">
    <source>
        <dbReference type="Google" id="ProtNLM"/>
    </source>
</evidence>
<evidence type="ECO:0000313" key="3">
    <source>
        <dbReference type="Proteomes" id="UP001451606"/>
    </source>
</evidence>
<feature type="transmembrane region" description="Helical" evidence="1">
    <location>
        <begin position="332"/>
        <end position="351"/>
    </location>
</feature>
<feature type="transmembrane region" description="Helical" evidence="1">
    <location>
        <begin position="252"/>
        <end position="269"/>
    </location>
</feature>
<dbReference type="Proteomes" id="UP001451606">
    <property type="component" value="Chromosome"/>
</dbReference>
<feature type="transmembrane region" description="Helical" evidence="1">
    <location>
        <begin position="12"/>
        <end position="34"/>
    </location>
</feature>
<dbReference type="GeneID" id="95967755"/>
<feature type="transmembrane region" description="Helical" evidence="1">
    <location>
        <begin position="275"/>
        <end position="296"/>
    </location>
</feature>
<feature type="transmembrane region" description="Helical" evidence="1">
    <location>
        <begin position="100"/>
        <end position="121"/>
    </location>
</feature>
<gene>
    <name evidence="2" type="ORF">OXIME_001019</name>
</gene>
<proteinExistence type="predicted"/>
<feature type="transmembrane region" description="Helical" evidence="1">
    <location>
        <begin position="76"/>
        <end position="94"/>
    </location>
</feature>
<dbReference type="EMBL" id="CP133772">
    <property type="protein sequence ID" value="WYY00449.1"/>
    <property type="molecule type" value="Genomic_DNA"/>
</dbReference>
<dbReference type="SUPFAM" id="SSF103473">
    <property type="entry name" value="MFS general substrate transporter"/>
    <property type="match status" value="1"/>
</dbReference>
<feature type="transmembrane region" description="Helical" evidence="1">
    <location>
        <begin position="222"/>
        <end position="245"/>
    </location>
</feature>
<evidence type="ECO:0000256" key="1">
    <source>
        <dbReference type="SAM" id="Phobius"/>
    </source>
</evidence>
<feature type="transmembrane region" description="Helical" evidence="1">
    <location>
        <begin position="40"/>
        <end position="64"/>
    </location>
</feature>
<feature type="transmembrane region" description="Helical" evidence="1">
    <location>
        <begin position="190"/>
        <end position="210"/>
    </location>
</feature>
<dbReference type="InterPro" id="IPR036259">
    <property type="entry name" value="MFS_trans_sf"/>
</dbReference>
<reference evidence="2 3" key="1">
    <citation type="submission" date="2023-09" db="EMBL/GenBank/DDBJ databases">
        <authorList>
            <person name="Golyshina O.V."/>
            <person name="Lunev E.A."/>
            <person name="Bargiela R."/>
            <person name="Gaines M.C."/>
            <person name="Daum B."/>
            <person name="Bale N.J."/>
            <person name="Koenen M."/>
            <person name="Sinninghe Damst J.S."/>
            <person name="Yakimov M."/>
            <person name="Golyshin P.N."/>
        </authorList>
    </citation>
    <scope>NUCLEOTIDE SEQUENCE [LARGE SCALE GENOMIC DNA]</scope>
    <source>
        <strain evidence="2 3">M1</strain>
    </source>
</reference>
<dbReference type="AlphaFoldDB" id="A0AAX4NGR2"/>
<sequence length="364" mass="40681">MKPTPVINNSHKLLVSSAMFASGWFGLSFSFPLLATSLHYGYSFTGFLGFMGSFPFPVIAFIYLKSNRAMLRYGRIIPYFILAFLSALFVIYSKSEFIEIIILADIAQGFWWISMEIALNLITGSNNAEKYSIGWGIPNAVIPIASGFIIQFLGFDALFIVATAFFLLGLLFIPSVQMEKTPEKFNKVKMRFVIPLLFAGVTAGFLYYVFVPVLRNENMSYGIIGALVSVYSISSAAGYIILNFLRNLRIRSYSILSSVFLLSAFFIIYTRNIFFLALILIMVGIGASISMSKILSYISSTSSPRLGVFYYETFFGIGFTLGSFILGTIYEYAGPEYVSILFLFPLAYMVYESAGYFQGRRVSA</sequence>